<feature type="region of interest" description="Disordered" evidence="1">
    <location>
        <begin position="314"/>
        <end position="349"/>
    </location>
</feature>
<feature type="region of interest" description="Disordered" evidence="1">
    <location>
        <begin position="244"/>
        <end position="278"/>
    </location>
</feature>
<comment type="caution">
    <text evidence="3">The sequence shown here is derived from an EMBL/GenBank/DDBJ whole genome shotgun (WGS) entry which is preliminary data.</text>
</comment>
<dbReference type="Proteomes" id="UP001050691">
    <property type="component" value="Unassembled WGS sequence"/>
</dbReference>
<evidence type="ECO:0000313" key="4">
    <source>
        <dbReference type="Proteomes" id="UP001050691"/>
    </source>
</evidence>
<feature type="compositionally biased region" description="Polar residues" evidence="1">
    <location>
        <begin position="171"/>
        <end position="186"/>
    </location>
</feature>
<feature type="compositionally biased region" description="Polar residues" evidence="1">
    <location>
        <begin position="261"/>
        <end position="278"/>
    </location>
</feature>
<reference evidence="3" key="1">
    <citation type="submission" date="2021-10" db="EMBL/GenBank/DDBJ databases">
        <title>De novo Genome Assembly of Clathrus columnatus (Basidiomycota, Fungi) Using Illumina and Nanopore Sequence Data.</title>
        <authorList>
            <person name="Ogiso-Tanaka E."/>
            <person name="Itagaki H."/>
            <person name="Hosoya T."/>
            <person name="Hosaka K."/>
        </authorList>
    </citation>
    <scope>NUCLEOTIDE SEQUENCE</scope>
    <source>
        <strain evidence="3">MO-923</strain>
    </source>
</reference>
<evidence type="ECO:0000256" key="2">
    <source>
        <dbReference type="SAM" id="Phobius"/>
    </source>
</evidence>
<keyword evidence="2" id="KW-1133">Transmembrane helix</keyword>
<feature type="compositionally biased region" description="Polar residues" evidence="1">
    <location>
        <begin position="314"/>
        <end position="324"/>
    </location>
</feature>
<keyword evidence="2" id="KW-0472">Membrane</keyword>
<name>A0AAV5A7G8_9AGAM</name>
<organism evidence="3 4">
    <name type="scientific">Clathrus columnatus</name>
    <dbReference type="NCBI Taxonomy" id="1419009"/>
    <lineage>
        <taxon>Eukaryota</taxon>
        <taxon>Fungi</taxon>
        <taxon>Dikarya</taxon>
        <taxon>Basidiomycota</taxon>
        <taxon>Agaricomycotina</taxon>
        <taxon>Agaricomycetes</taxon>
        <taxon>Phallomycetidae</taxon>
        <taxon>Phallales</taxon>
        <taxon>Clathraceae</taxon>
        <taxon>Clathrus</taxon>
    </lineage>
</organism>
<sequence length="381" mass="40522">MTVRWTNGVPPYELLLVPVFNTPTQISVSPSSSNGSFSFPLGLAAGQQFLLTMSDATGFASGGVSTLLTVGSSISHRNCSTAVPSLKFTFMLDQKLQQCGGYGNATQPVTISGLIPNETPIQLHPPSGPSSFVWNPVSVAAGTQIIFFITDADGDFGGTSHIVPVATTSDQTCLNDQSPHPATNTPTPIPVSPIDPTSAPQATVTLLPKSSNSGTIGGAIAGALVALLVLGTLIVFIYRQKKTRRRRDHRLSNRQYIDDPPSTTNLTHPPSPWNTSTDYIAEPFRMSTVSVPPSAHISTAPSVASGPFLTPNPWSAPSDISTELPSPPPHTRTSTSSKSQLGANYQRPARFILHTDAEIEDVEEIELPPQYSDRFRPTPPS</sequence>
<dbReference type="AlphaFoldDB" id="A0AAV5A7G8"/>
<keyword evidence="2" id="KW-0812">Transmembrane</keyword>
<feature type="region of interest" description="Disordered" evidence="1">
    <location>
        <begin position="171"/>
        <end position="201"/>
    </location>
</feature>
<keyword evidence="4" id="KW-1185">Reference proteome</keyword>
<dbReference type="EMBL" id="BPWL01000004">
    <property type="protein sequence ID" value="GJJ09408.1"/>
    <property type="molecule type" value="Genomic_DNA"/>
</dbReference>
<protein>
    <submittedName>
        <fullName evidence="3">Uncharacterized protein</fullName>
    </submittedName>
</protein>
<evidence type="ECO:0000256" key="1">
    <source>
        <dbReference type="SAM" id="MobiDB-lite"/>
    </source>
</evidence>
<evidence type="ECO:0000313" key="3">
    <source>
        <dbReference type="EMBL" id="GJJ09408.1"/>
    </source>
</evidence>
<gene>
    <name evidence="3" type="ORF">Clacol_003630</name>
</gene>
<feature type="transmembrane region" description="Helical" evidence="2">
    <location>
        <begin position="216"/>
        <end position="238"/>
    </location>
</feature>
<accession>A0AAV5A7G8</accession>
<proteinExistence type="predicted"/>